<comment type="subcellular location">
    <subcellularLocation>
        <location evidence="1">Membrane</location>
        <topology evidence="1">Single-pass type I membrane protein</topology>
    </subcellularLocation>
</comment>
<dbReference type="EMBL" id="GEDC01030916">
    <property type="protein sequence ID" value="JAS06382.1"/>
    <property type="molecule type" value="Transcribed_RNA"/>
</dbReference>
<dbReference type="InterPro" id="IPR003595">
    <property type="entry name" value="Tyr_Pase_cat"/>
</dbReference>
<reference evidence="17" key="1">
    <citation type="submission" date="2015-12" db="EMBL/GenBank/DDBJ databases">
        <title>De novo transcriptome assembly of four potential Pierce s Disease insect vectors from Arizona vineyards.</title>
        <authorList>
            <person name="Tassone E.E."/>
        </authorList>
    </citation>
    <scope>NUCLEOTIDE SEQUENCE</scope>
</reference>
<evidence type="ECO:0000313" key="17">
    <source>
        <dbReference type="EMBL" id="JAS06382.1"/>
    </source>
</evidence>
<dbReference type="PRINTS" id="PR00700">
    <property type="entry name" value="PRTYPHPHTASE"/>
</dbReference>
<dbReference type="InterPro" id="IPR029021">
    <property type="entry name" value="Prot-tyrosine_phosphatase-like"/>
</dbReference>
<feature type="domain" description="Tyrosine specific protein phosphatases" evidence="15">
    <location>
        <begin position="1384"/>
        <end position="1455"/>
    </location>
</feature>
<dbReference type="SMART" id="SM00404">
    <property type="entry name" value="PTPc_motif"/>
    <property type="match status" value="1"/>
</dbReference>
<dbReference type="FunFam" id="3.90.190.10:FF:000102">
    <property type="entry name" value="Receptor-type tyrosine-protein phosphatase"/>
    <property type="match status" value="1"/>
</dbReference>
<dbReference type="Pfam" id="PF18861">
    <property type="entry name" value="PTP_tm"/>
    <property type="match status" value="1"/>
</dbReference>
<dbReference type="Pfam" id="PF00041">
    <property type="entry name" value="fn3"/>
    <property type="match status" value="1"/>
</dbReference>
<evidence type="ECO:0000256" key="12">
    <source>
        <dbReference type="SAM" id="MobiDB-lite"/>
    </source>
</evidence>
<dbReference type="InterPro" id="IPR000387">
    <property type="entry name" value="Tyr_Pase_dom"/>
</dbReference>
<feature type="domain" description="Fibronectin type-III" evidence="16">
    <location>
        <begin position="773"/>
        <end position="877"/>
    </location>
</feature>
<dbReference type="PROSITE" id="PS50056">
    <property type="entry name" value="TYR_PHOSPHATASE_2"/>
    <property type="match status" value="1"/>
</dbReference>
<dbReference type="InterPro" id="IPR013783">
    <property type="entry name" value="Ig-like_fold"/>
</dbReference>
<gene>
    <name evidence="17" type="ORF">g.32347</name>
</gene>
<dbReference type="PROSITE" id="PS00383">
    <property type="entry name" value="TYR_PHOSPHATASE_1"/>
    <property type="match status" value="1"/>
</dbReference>
<evidence type="ECO:0000259" key="16">
    <source>
        <dbReference type="PROSITE" id="PS50853"/>
    </source>
</evidence>
<evidence type="ECO:0000256" key="9">
    <source>
        <dbReference type="ARBA" id="ARBA00023136"/>
    </source>
</evidence>
<dbReference type="CDD" id="cd00063">
    <property type="entry name" value="FN3"/>
    <property type="match status" value="1"/>
</dbReference>
<dbReference type="GO" id="GO:0048666">
    <property type="term" value="P:neuron development"/>
    <property type="evidence" value="ECO:0007669"/>
    <property type="project" value="UniProtKB-ARBA"/>
</dbReference>
<comment type="catalytic activity">
    <reaction evidence="11">
        <text>O-phospho-L-tyrosyl-[protein] + H2O = L-tyrosyl-[protein] + phosphate</text>
        <dbReference type="Rhea" id="RHEA:10684"/>
        <dbReference type="Rhea" id="RHEA-COMP:10136"/>
        <dbReference type="Rhea" id="RHEA-COMP:20101"/>
        <dbReference type="ChEBI" id="CHEBI:15377"/>
        <dbReference type="ChEBI" id="CHEBI:43474"/>
        <dbReference type="ChEBI" id="CHEBI:46858"/>
        <dbReference type="ChEBI" id="CHEBI:61978"/>
        <dbReference type="EC" id="3.1.3.48"/>
    </reaction>
</comment>
<feature type="transmembrane region" description="Helical" evidence="13">
    <location>
        <begin position="1136"/>
        <end position="1160"/>
    </location>
</feature>
<keyword evidence="3 13" id="KW-0812">Transmembrane</keyword>
<keyword evidence="9 13" id="KW-0472">Membrane</keyword>
<evidence type="ECO:0000256" key="11">
    <source>
        <dbReference type="ARBA" id="ARBA00051722"/>
    </source>
</evidence>
<evidence type="ECO:0000256" key="8">
    <source>
        <dbReference type="ARBA" id="ARBA00022989"/>
    </source>
</evidence>
<evidence type="ECO:0000256" key="4">
    <source>
        <dbReference type="ARBA" id="ARBA00022729"/>
    </source>
</evidence>
<evidence type="ECO:0000259" key="14">
    <source>
        <dbReference type="PROSITE" id="PS50055"/>
    </source>
</evidence>
<dbReference type="EC" id="3.1.3.48" evidence="2"/>
<dbReference type="SMART" id="SM00060">
    <property type="entry name" value="FN3"/>
    <property type="match status" value="4"/>
</dbReference>
<dbReference type="InterPro" id="IPR036116">
    <property type="entry name" value="FN3_sf"/>
</dbReference>
<feature type="domain" description="Tyrosine-protein phosphatase" evidence="14">
    <location>
        <begin position="1208"/>
        <end position="1464"/>
    </location>
</feature>
<dbReference type="PROSITE" id="PS50853">
    <property type="entry name" value="FN3"/>
    <property type="match status" value="1"/>
</dbReference>
<feature type="region of interest" description="Disordered" evidence="12">
    <location>
        <begin position="1490"/>
        <end position="1520"/>
    </location>
</feature>
<protein>
    <recommendedName>
        <fullName evidence="2">protein-tyrosine-phosphatase</fullName>
        <ecNumber evidence="2">3.1.3.48</ecNumber>
    </recommendedName>
</protein>
<evidence type="ECO:0000256" key="13">
    <source>
        <dbReference type="SAM" id="Phobius"/>
    </source>
</evidence>
<dbReference type="GO" id="GO:0016020">
    <property type="term" value="C:membrane"/>
    <property type="evidence" value="ECO:0007669"/>
    <property type="project" value="UniProtKB-SubCell"/>
</dbReference>
<keyword evidence="4" id="KW-0732">Signal</keyword>
<evidence type="ECO:0000256" key="6">
    <source>
        <dbReference type="ARBA" id="ARBA00022801"/>
    </source>
</evidence>
<dbReference type="Gene3D" id="2.60.40.10">
    <property type="entry name" value="Immunoglobulins"/>
    <property type="match status" value="2"/>
</dbReference>
<evidence type="ECO:0000256" key="5">
    <source>
        <dbReference type="ARBA" id="ARBA00022737"/>
    </source>
</evidence>
<evidence type="ECO:0000256" key="1">
    <source>
        <dbReference type="ARBA" id="ARBA00004479"/>
    </source>
</evidence>
<feature type="compositionally biased region" description="Basic and acidic residues" evidence="12">
    <location>
        <begin position="1507"/>
        <end position="1520"/>
    </location>
</feature>
<dbReference type="CDD" id="cd00047">
    <property type="entry name" value="PTPc"/>
    <property type="match status" value="1"/>
</dbReference>
<evidence type="ECO:0000256" key="3">
    <source>
        <dbReference type="ARBA" id="ARBA00022692"/>
    </source>
</evidence>
<evidence type="ECO:0000256" key="10">
    <source>
        <dbReference type="ARBA" id="ARBA00023180"/>
    </source>
</evidence>
<dbReference type="PANTHER" id="PTHR46957:SF3">
    <property type="entry name" value="CYTOKINE RECEPTOR"/>
    <property type="match status" value="1"/>
</dbReference>
<proteinExistence type="predicted"/>
<organism evidence="17">
    <name type="scientific">Clastoptera arizonana</name>
    <name type="common">Arizona spittle bug</name>
    <dbReference type="NCBI Taxonomy" id="38151"/>
    <lineage>
        <taxon>Eukaryota</taxon>
        <taxon>Metazoa</taxon>
        <taxon>Ecdysozoa</taxon>
        <taxon>Arthropoda</taxon>
        <taxon>Hexapoda</taxon>
        <taxon>Insecta</taxon>
        <taxon>Pterygota</taxon>
        <taxon>Neoptera</taxon>
        <taxon>Paraneoptera</taxon>
        <taxon>Hemiptera</taxon>
        <taxon>Auchenorrhyncha</taxon>
        <taxon>Cercopoidea</taxon>
        <taxon>Clastopteridae</taxon>
        <taxon>Clastoptera</taxon>
    </lineage>
</organism>
<sequence length="1520" mass="174216">MKENSCDIMRKRLFKCTVVFILLYSGCLHISSGHNLCPKAQQISATIKKDGVTLYWTPTINYCIGTYTIKYTGRKNKQVSYKSGNVMDNQTTIAVPPCDVYKFIFVQYRNKKQVSNKDISLNTSLTVDLFSATLDGNKVILKWQTYGQTDIRNCDNNYYMINYRGRVNQKTIQINGLISNNEAIIEVTLCEVYDITFAQYVYKNYNIKNPIVMHQKTISAGTKVLEFLVIPNGDNATLKWSTASKNCRDTYSIHYYGKINRNVIYLSGPISDNEITVPISPCDVYEFIFYQYRDSDGYILSSLFATLNSSAEEAGPPLEAKLEVHNNNVIYAVWQPPKVNFQCLKSYSIDLFRAKDSSCESVECYYKIYSSKINGEHTVIFLNESICGDYYLSIKSNSEVLNKNMRLLIENKKGVMLNTTLTENSENPTNWTTVQFNQFPSRIYTETTFIWSIPDNLLSCFPEMYIDVCNVAYVCKSYPSYLGNGNARITNLTPNTKYKVHFNIIRNQSVETLSSKNMETIEIPKITDLDLVQSKDSKNIKLVWSIPKDIYYNYQYSVTLRELNGLYNDTVISKTGKMKMEFNILNMKQCFQYNFSLFLNMDGYSSKPVTKSVVIPEEGLNPVNFMAFGIKVDGFSISWTLPESSICIDLLSISLFMKNYTDEILMTTFLNHSYSNNWSFTDLNDDTIYLVKITSMWKGHSGESRQKFVQTLKKGFDSLNNENENSVVNRYYNFEDLRYSVKRVQRGIVDDAINVLQNWFSSTDISDIPVPSEPRNVTVLKVTSDSAMVTWSAPSTYPSNVTEYVIFLSNGSFNYDIPKSCRPTNLFDRIFPVGRNVTSYILPELEPKTKFTINIQAVIGKTIGPKSSNVILKTLAGVPEQVRNFQLNVKSTEAIIDWTTPCHTNGELSHFLLSLNGHRNNHPSVKPSWIVGKKNNKEDYQLVIEYLLPEYNYQLSLTAVVHNMTKENFTVRSFQCPAGIPSQYNMTSSMIVFTILSSSKVTITFDANLFSDKQGDILYYALLLAVDEFPFPPQSLSWSNESWPLENTWAEAALYNNITTYQVTPIRWNPFKDVKEIEYVLGENVCSLGDTKSYCNGALKGQTKYALRVRGFTAGGYSDTISVTFTTEETFSYTSIILLLLLAFTIIITTIFVFIGLYSGKGSKFSAKSRKKVVIVPSIYSYNVGPPNLGSNQFYLHCNMLLENPGKMKEEYDLLINQSAKVASPKTIAILPENKPKNRYANILPYDLNRVILQGNKSDYINASYIKFQGLNNNLNFIACQAPKKDYCYDFWKMIYQCNVEIIIMLCNFEEKNAEKCCRYFPEKDGEILNFEDITVICKSTVTLQNYILRQFFISENDTVKILQHFHWSEWPDFGIPSSTETMLEFCKSIKKHTKNKEFNITVHCSAGVGRTGTFIALMVLLKLLKQNKELNVFATVLHMRSQRANMVQTFEQYEYIYKCLKVLIEQKSRRFDKLHKRLTPSFNIDKKSENSNQIMLTEQPSTISDRQQKPKEMISEHET</sequence>
<evidence type="ECO:0000259" key="15">
    <source>
        <dbReference type="PROSITE" id="PS50056"/>
    </source>
</evidence>
<feature type="compositionally biased region" description="Polar residues" evidence="12">
    <location>
        <begin position="1491"/>
        <end position="1506"/>
    </location>
</feature>
<dbReference type="InterPro" id="IPR003961">
    <property type="entry name" value="FN3_dom"/>
</dbReference>
<evidence type="ECO:0000256" key="7">
    <source>
        <dbReference type="ARBA" id="ARBA00022912"/>
    </source>
</evidence>
<dbReference type="InterPro" id="IPR050713">
    <property type="entry name" value="RTP_Phos/Ushers"/>
</dbReference>
<dbReference type="PANTHER" id="PTHR46957">
    <property type="entry name" value="CYTOKINE RECEPTOR"/>
    <property type="match status" value="1"/>
</dbReference>
<keyword evidence="10" id="KW-0325">Glycoprotein</keyword>
<evidence type="ECO:0000256" key="2">
    <source>
        <dbReference type="ARBA" id="ARBA00013064"/>
    </source>
</evidence>
<keyword evidence="5" id="KW-0677">Repeat</keyword>
<dbReference type="Gene3D" id="3.90.190.10">
    <property type="entry name" value="Protein tyrosine phosphatase superfamily"/>
    <property type="match status" value="1"/>
</dbReference>
<accession>A0A1B6BYM9</accession>
<dbReference type="SUPFAM" id="SSF52799">
    <property type="entry name" value="(Phosphotyrosine protein) phosphatases II"/>
    <property type="match status" value="1"/>
</dbReference>
<dbReference type="InterPro" id="IPR041201">
    <property type="entry name" value="PTPRJ_TM"/>
</dbReference>
<dbReference type="PROSITE" id="PS50055">
    <property type="entry name" value="TYR_PHOSPHATASE_PTP"/>
    <property type="match status" value="1"/>
</dbReference>
<dbReference type="Pfam" id="PF00102">
    <property type="entry name" value="Y_phosphatase"/>
    <property type="match status" value="1"/>
</dbReference>
<dbReference type="SMART" id="SM00194">
    <property type="entry name" value="PTPc"/>
    <property type="match status" value="1"/>
</dbReference>
<keyword evidence="7" id="KW-0904">Protein phosphatase</keyword>
<dbReference type="GO" id="GO:0004725">
    <property type="term" value="F:protein tyrosine phosphatase activity"/>
    <property type="evidence" value="ECO:0007669"/>
    <property type="project" value="UniProtKB-EC"/>
</dbReference>
<dbReference type="SUPFAM" id="SSF49265">
    <property type="entry name" value="Fibronectin type III"/>
    <property type="match status" value="2"/>
</dbReference>
<dbReference type="InterPro" id="IPR016130">
    <property type="entry name" value="Tyr_Pase_AS"/>
</dbReference>
<dbReference type="InterPro" id="IPR000242">
    <property type="entry name" value="PTP_cat"/>
</dbReference>
<keyword evidence="6" id="KW-0378">Hydrolase</keyword>
<keyword evidence="8 13" id="KW-1133">Transmembrane helix</keyword>
<name>A0A1B6BYM9_9HEMI</name>